<dbReference type="CDD" id="cd22100">
    <property type="entry name" value="F-box_FBXO28"/>
    <property type="match status" value="1"/>
</dbReference>
<dbReference type="PROSITE" id="PS50181">
    <property type="entry name" value="FBOX"/>
    <property type="match status" value="1"/>
</dbReference>
<name>A0A653DQH9_CALMS</name>
<sequence>MVSTRQMTIGNNGNGEVYHNQQPPTEASYRCTRNGAAGMSTSTTGQSSKALSPQPVQSVYFLDLPQEVIEKIFSYLSYKNICQLRLVCRTVDRICGHILNSTFMKLQNQMLTRFQDIKSKMPRRESARRSHHLAGESDIIETLHMRLTLLQMSLGKHIERKHICFFPGDILDEVYHILHYIRVTPKLDLPYKVTDELFDLSTMAMEYFKEKIEPNLPEIAYFSTDFLNFPGRFPSTSSSKYLSLNSAPENSKDGDQASTDELENEDFVEIPQSNMVLRKRIRKIKQGMKRYNSQLSLLRQDLRSCKRKTSDQQKQISEQQKQLADQQKQTLEYASRLDEYDKKNEEISRKFSALLQELNKCKTELQYWRCKSPALGASAASGSGAAVAVPASGAAEQPLCAQCGAVAQQRIPEEQLQVAAGGLQPQQQLEVREQAFVQHQLLFHTATPPGSPAHQADLSANSESEEDIVKSDKVSALEQPGSSSSSSGCSALEPPRHKRKVEDQQSNRAGEATRPIKKSRRLSKFRSKRSKV</sequence>
<organism evidence="4 5">
    <name type="scientific">Callosobruchus maculatus</name>
    <name type="common">Southern cowpea weevil</name>
    <name type="synonym">Pulse bruchid</name>
    <dbReference type="NCBI Taxonomy" id="64391"/>
    <lineage>
        <taxon>Eukaryota</taxon>
        <taxon>Metazoa</taxon>
        <taxon>Ecdysozoa</taxon>
        <taxon>Arthropoda</taxon>
        <taxon>Hexapoda</taxon>
        <taxon>Insecta</taxon>
        <taxon>Pterygota</taxon>
        <taxon>Neoptera</taxon>
        <taxon>Endopterygota</taxon>
        <taxon>Coleoptera</taxon>
        <taxon>Polyphaga</taxon>
        <taxon>Cucujiformia</taxon>
        <taxon>Chrysomeloidea</taxon>
        <taxon>Chrysomelidae</taxon>
        <taxon>Bruchinae</taxon>
        <taxon>Bruchini</taxon>
        <taxon>Callosobruchus</taxon>
    </lineage>
</organism>
<evidence type="ECO:0000256" key="2">
    <source>
        <dbReference type="SAM" id="MobiDB-lite"/>
    </source>
</evidence>
<feature type="compositionally biased region" description="Polar residues" evidence="2">
    <location>
        <begin position="1"/>
        <end position="11"/>
    </location>
</feature>
<dbReference type="InterPro" id="IPR036047">
    <property type="entry name" value="F-box-like_dom_sf"/>
</dbReference>
<dbReference type="GO" id="GO:0005634">
    <property type="term" value="C:nucleus"/>
    <property type="evidence" value="ECO:0007669"/>
    <property type="project" value="TreeGrafter"/>
</dbReference>
<dbReference type="EMBL" id="CAACVG010013701">
    <property type="protein sequence ID" value="VEN62275.1"/>
    <property type="molecule type" value="Genomic_DNA"/>
</dbReference>
<feature type="compositionally biased region" description="Basic residues" evidence="2">
    <location>
        <begin position="515"/>
        <end position="532"/>
    </location>
</feature>
<dbReference type="PANTHER" id="PTHR13252">
    <property type="entry name" value="F-BOX ONLY PROTEIN 28"/>
    <property type="match status" value="1"/>
</dbReference>
<dbReference type="Gene3D" id="1.20.1280.50">
    <property type="match status" value="1"/>
</dbReference>
<evidence type="ECO:0000259" key="3">
    <source>
        <dbReference type="PROSITE" id="PS50181"/>
    </source>
</evidence>
<feature type="region of interest" description="Disordered" evidence="2">
    <location>
        <begin position="240"/>
        <end position="265"/>
    </location>
</feature>
<reference evidence="4 5" key="1">
    <citation type="submission" date="2019-01" db="EMBL/GenBank/DDBJ databases">
        <authorList>
            <person name="Sayadi A."/>
        </authorList>
    </citation>
    <scope>NUCLEOTIDE SEQUENCE [LARGE SCALE GENOMIC DNA]</scope>
</reference>
<feature type="domain" description="F-box" evidence="3">
    <location>
        <begin position="58"/>
        <end position="106"/>
    </location>
</feature>
<proteinExistence type="predicted"/>
<gene>
    <name evidence="4" type="ORF">CALMAC_LOCUS19420</name>
</gene>
<dbReference type="InterPro" id="IPR001810">
    <property type="entry name" value="F-box_dom"/>
</dbReference>
<dbReference type="SMART" id="SM00256">
    <property type="entry name" value="FBOX"/>
    <property type="match status" value="1"/>
</dbReference>
<dbReference type="GO" id="GO:0003713">
    <property type="term" value="F:transcription coactivator activity"/>
    <property type="evidence" value="ECO:0007669"/>
    <property type="project" value="TreeGrafter"/>
</dbReference>
<evidence type="ECO:0000313" key="5">
    <source>
        <dbReference type="Proteomes" id="UP000410492"/>
    </source>
</evidence>
<feature type="region of interest" description="Disordered" evidence="2">
    <location>
        <begin position="445"/>
        <end position="532"/>
    </location>
</feature>
<feature type="region of interest" description="Disordered" evidence="2">
    <location>
        <begin position="1"/>
        <end position="27"/>
    </location>
</feature>
<dbReference type="AlphaFoldDB" id="A0A653DQH9"/>
<feature type="compositionally biased region" description="Low complexity" evidence="2">
    <location>
        <begin position="481"/>
        <end position="490"/>
    </location>
</feature>
<dbReference type="PANTHER" id="PTHR13252:SF1">
    <property type="entry name" value="DAMPENED, ISOFORM A"/>
    <property type="match status" value="1"/>
</dbReference>
<dbReference type="Pfam" id="PF12937">
    <property type="entry name" value="F-box-like"/>
    <property type="match status" value="1"/>
</dbReference>
<keyword evidence="1" id="KW-0175">Coiled coil</keyword>
<evidence type="ECO:0000313" key="4">
    <source>
        <dbReference type="EMBL" id="VEN62275.1"/>
    </source>
</evidence>
<dbReference type="OrthoDB" id="8180181at2759"/>
<dbReference type="Proteomes" id="UP000410492">
    <property type="component" value="Unassembled WGS sequence"/>
</dbReference>
<dbReference type="InterPro" id="IPR039719">
    <property type="entry name" value="FBXO28"/>
</dbReference>
<dbReference type="SUPFAM" id="SSF81383">
    <property type="entry name" value="F-box domain"/>
    <property type="match status" value="1"/>
</dbReference>
<evidence type="ECO:0000256" key="1">
    <source>
        <dbReference type="SAM" id="Coils"/>
    </source>
</evidence>
<protein>
    <recommendedName>
        <fullName evidence="3">F-box domain-containing protein</fullName>
    </recommendedName>
</protein>
<feature type="coiled-coil region" evidence="1">
    <location>
        <begin position="288"/>
        <end position="364"/>
    </location>
</feature>
<accession>A0A653DQH9</accession>
<keyword evidence="5" id="KW-1185">Reference proteome</keyword>